<dbReference type="Gene3D" id="1.20.120.1870">
    <property type="entry name" value="Fic/DOC protein, Fido domain"/>
    <property type="match status" value="1"/>
</dbReference>
<dbReference type="InterPro" id="IPR036597">
    <property type="entry name" value="Fido-like_dom_sf"/>
</dbReference>
<reference evidence="2 3" key="1">
    <citation type="journal article" date="2016" name="Nat. Commun.">
        <title>Thousands of microbial genomes shed light on interconnected biogeochemical processes in an aquifer system.</title>
        <authorList>
            <person name="Anantharaman K."/>
            <person name="Brown C.T."/>
            <person name="Hug L.A."/>
            <person name="Sharon I."/>
            <person name="Castelle C.J."/>
            <person name="Probst A.J."/>
            <person name="Thomas B.C."/>
            <person name="Singh A."/>
            <person name="Wilkins M.J."/>
            <person name="Karaoz U."/>
            <person name="Brodie E.L."/>
            <person name="Williams K.H."/>
            <person name="Hubbard S.S."/>
            <person name="Banfield J.F."/>
        </authorList>
    </citation>
    <scope>NUCLEOTIDE SEQUENCE [LARGE SCALE GENOMIC DNA]</scope>
</reference>
<dbReference type="InterPro" id="IPR006440">
    <property type="entry name" value="Doc"/>
</dbReference>
<dbReference type="InterPro" id="IPR003812">
    <property type="entry name" value="Fido"/>
</dbReference>
<dbReference type="Proteomes" id="UP000178985">
    <property type="component" value="Unassembled WGS sequence"/>
</dbReference>
<dbReference type="GO" id="GO:0016301">
    <property type="term" value="F:kinase activity"/>
    <property type="evidence" value="ECO:0007669"/>
    <property type="project" value="InterPro"/>
</dbReference>
<organism evidence="2 3">
    <name type="scientific">Candidatus Nomurabacteria bacterium RIFCSPHIGHO2_01_FULL_40_20</name>
    <dbReference type="NCBI Taxonomy" id="1801738"/>
    <lineage>
        <taxon>Bacteria</taxon>
        <taxon>Candidatus Nomuraibacteriota</taxon>
    </lineage>
</organism>
<dbReference type="PROSITE" id="PS51459">
    <property type="entry name" value="FIDO"/>
    <property type="match status" value="1"/>
</dbReference>
<proteinExistence type="predicted"/>
<comment type="caution">
    <text evidence="2">The sequence shown here is derived from an EMBL/GenBank/DDBJ whole genome shotgun (WGS) entry which is preliminary data.</text>
</comment>
<dbReference type="SUPFAM" id="SSF140931">
    <property type="entry name" value="Fic-like"/>
    <property type="match status" value="1"/>
</dbReference>
<feature type="domain" description="Fido" evidence="1">
    <location>
        <begin position="4"/>
        <end position="144"/>
    </location>
</feature>
<protein>
    <recommendedName>
        <fullName evidence="1">Fido domain-containing protein</fullName>
    </recommendedName>
</protein>
<evidence type="ECO:0000313" key="2">
    <source>
        <dbReference type="EMBL" id="OGI64401.1"/>
    </source>
</evidence>
<sequence>MEKLSNSWVKNKMRISVKDVQYVAHSLAQETMTWSEPIPDFSTCYTNALERSIEAPFQTFGGKDLYPGLLKKTSILFYLMIKNHPFKNGNKRIAMTTMFYFLHKNGKWLEVDTKELYNFAKWVAESNAKLNESTVDAIETFLKAYMVDIK</sequence>
<gene>
    <name evidence="2" type="ORF">A2733_01175</name>
</gene>
<dbReference type="EMBL" id="MFTO01000001">
    <property type="protein sequence ID" value="OGI64401.1"/>
    <property type="molecule type" value="Genomic_DNA"/>
</dbReference>
<evidence type="ECO:0000313" key="3">
    <source>
        <dbReference type="Proteomes" id="UP000178985"/>
    </source>
</evidence>
<dbReference type="NCBIfam" id="TIGR01550">
    <property type="entry name" value="DOC_P1"/>
    <property type="match status" value="1"/>
</dbReference>
<dbReference type="InterPro" id="IPR053737">
    <property type="entry name" value="Type_II_TA_Toxin"/>
</dbReference>
<name>A0A1F6V3R0_9BACT</name>
<evidence type="ECO:0000259" key="1">
    <source>
        <dbReference type="PROSITE" id="PS51459"/>
    </source>
</evidence>
<accession>A0A1F6V3R0</accession>
<dbReference type="Pfam" id="PF02661">
    <property type="entry name" value="Fic"/>
    <property type="match status" value="1"/>
</dbReference>
<dbReference type="AlphaFoldDB" id="A0A1F6V3R0"/>